<accession>A0A1G8YVY6</accession>
<evidence type="ECO:0000313" key="4">
    <source>
        <dbReference type="EMBL" id="SDK06235.1"/>
    </source>
</evidence>
<sequence length="342" mass="35929">MPRTGIVTGVAALAAAPFLFAAPIAAQTPAAPEAPPPRLAFPVDCTLGKDCFVQNYVDRDPGPGFLDFACGPLGYDGHRGTDIALPDLAAMRRGVAVRAAAAGLVRATRDGMADSHDPAEALHVPSDRACGNGVVIDHGEGWETQYCHLANGSVAVRAGDRVAAGDTIGRVGMSGRAEFPHLHISLRHDGAPVDPFRPGAFSPDRCAPPEGATPSLWLEPFPYRPGGFVSAGFADRVPEFMEIKEGTAAAASLAARAPALVFWVHLFGVRAGDRLELSLTGPEGQTLVVQSFALDRTQARLFRASGRRAPPQGWAAGSYRGTAALWRGNQVIDRMEAAVAVR</sequence>
<dbReference type="STRING" id="990712.SAMN05216257_101459"/>
<proteinExistence type="predicted"/>
<dbReference type="AlphaFoldDB" id="A0A1G8YVY6"/>
<dbReference type="RefSeq" id="WP_245656856.1">
    <property type="nucleotide sequence ID" value="NZ_FNFV01000001.1"/>
</dbReference>
<gene>
    <name evidence="4" type="ORF">SAMN05216257_101459</name>
</gene>
<dbReference type="EMBL" id="FNFV01000001">
    <property type="protein sequence ID" value="SDK06235.1"/>
    <property type="molecule type" value="Genomic_DNA"/>
</dbReference>
<evidence type="ECO:0000256" key="2">
    <source>
        <dbReference type="SAM" id="SignalP"/>
    </source>
</evidence>
<dbReference type="InterPro" id="IPR050570">
    <property type="entry name" value="Cell_wall_metabolism_enzyme"/>
</dbReference>
<evidence type="ECO:0000259" key="3">
    <source>
        <dbReference type="Pfam" id="PF01551"/>
    </source>
</evidence>
<feature type="signal peptide" evidence="2">
    <location>
        <begin position="1"/>
        <end position="21"/>
    </location>
</feature>
<dbReference type="Pfam" id="PF01551">
    <property type="entry name" value="Peptidase_M23"/>
    <property type="match status" value="1"/>
</dbReference>
<organism evidence="4 5">
    <name type="scientific">Meinhardsimonia xiamenensis</name>
    <dbReference type="NCBI Taxonomy" id="990712"/>
    <lineage>
        <taxon>Bacteria</taxon>
        <taxon>Pseudomonadati</taxon>
        <taxon>Pseudomonadota</taxon>
        <taxon>Alphaproteobacteria</taxon>
        <taxon>Rhodobacterales</taxon>
        <taxon>Paracoccaceae</taxon>
        <taxon>Meinhardsimonia</taxon>
    </lineage>
</organism>
<name>A0A1G8YVY6_9RHOB</name>
<keyword evidence="5" id="KW-1185">Reference proteome</keyword>
<dbReference type="Proteomes" id="UP000199328">
    <property type="component" value="Unassembled WGS sequence"/>
</dbReference>
<dbReference type="SUPFAM" id="SSF51261">
    <property type="entry name" value="Duplicated hybrid motif"/>
    <property type="match status" value="1"/>
</dbReference>
<feature type="domain" description="M23ase beta-sheet core" evidence="3">
    <location>
        <begin position="78"/>
        <end position="195"/>
    </location>
</feature>
<keyword evidence="1 2" id="KW-0732">Signal</keyword>
<dbReference type="GO" id="GO:0004222">
    <property type="term" value="F:metalloendopeptidase activity"/>
    <property type="evidence" value="ECO:0007669"/>
    <property type="project" value="TreeGrafter"/>
</dbReference>
<evidence type="ECO:0000256" key="1">
    <source>
        <dbReference type="ARBA" id="ARBA00022729"/>
    </source>
</evidence>
<reference evidence="5" key="1">
    <citation type="submission" date="2016-10" db="EMBL/GenBank/DDBJ databases">
        <authorList>
            <person name="Varghese N."/>
            <person name="Submissions S."/>
        </authorList>
    </citation>
    <scope>NUCLEOTIDE SEQUENCE [LARGE SCALE GENOMIC DNA]</scope>
    <source>
        <strain evidence="5">CGMCC 1.10789</strain>
    </source>
</reference>
<dbReference type="InterPro" id="IPR011055">
    <property type="entry name" value="Dup_hybrid_motif"/>
</dbReference>
<feature type="chain" id="PRO_5011569259" evidence="2">
    <location>
        <begin position="22"/>
        <end position="342"/>
    </location>
</feature>
<dbReference type="PANTHER" id="PTHR21666">
    <property type="entry name" value="PEPTIDASE-RELATED"/>
    <property type="match status" value="1"/>
</dbReference>
<evidence type="ECO:0000313" key="5">
    <source>
        <dbReference type="Proteomes" id="UP000199328"/>
    </source>
</evidence>
<dbReference type="PANTHER" id="PTHR21666:SF289">
    <property type="entry name" value="L-ALA--D-GLU ENDOPEPTIDASE"/>
    <property type="match status" value="1"/>
</dbReference>
<dbReference type="InterPro" id="IPR016047">
    <property type="entry name" value="M23ase_b-sheet_dom"/>
</dbReference>
<protein>
    <submittedName>
        <fullName evidence="4">Peptidase family M23</fullName>
    </submittedName>
</protein>
<dbReference type="Gene3D" id="2.70.70.10">
    <property type="entry name" value="Glucose Permease (Domain IIA)"/>
    <property type="match status" value="1"/>
</dbReference>
<dbReference type="CDD" id="cd12797">
    <property type="entry name" value="M23_peptidase"/>
    <property type="match status" value="1"/>
</dbReference>